<protein>
    <recommendedName>
        <fullName evidence="6">Choline/carnitine acyltransferase domain-containing protein</fullName>
    </recommendedName>
</protein>
<evidence type="ECO:0000256" key="2">
    <source>
        <dbReference type="ARBA" id="ARBA00022679"/>
    </source>
</evidence>
<dbReference type="Gene3D" id="3.30.559.70">
    <property type="entry name" value="Choline/Carnitine o-acyltransferase, domain 2"/>
    <property type="match status" value="1"/>
</dbReference>
<accession>A0A7S4RPR3</accession>
<dbReference type="InterPro" id="IPR000542">
    <property type="entry name" value="Carn_acyl_trans"/>
</dbReference>
<evidence type="ECO:0000259" key="6">
    <source>
        <dbReference type="Pfam" id="PF00755"/>
    </source>
</evidence>
<feature type="active site" description="Proton acceptor" evidence="4">
    <location>
        <position position="405"/>
    </location>
</feature>
<dbReference type="Gene3D" id="3.30.559.10">
    <property type="entry name" value="Chloramphenicol acetyltransferase-like domain"/>
    <property type="match status" value="1"/>
</dbReference>
<keyword evidence="3 5" id="KW-0012">Acyltransferase</keyword>
<dbReference type="InterPro" id="IPR039551">
    <property type="entry name" value="Cho/carn_acyl_trans"/>
</dbReference>
<evidence type="ECO:0000313" key="7">
    <source>
        <dbReference type="EMBL" id="CAE4621066.1"/>
    </source>
</evidence>
<evidence type="ECO:0000256" key="1">
    <source>
        <dbReference type="ARBA" id="ARBA00005232"/>
    </source>
</evidence>
<sequence length="710" mass="79789">MHRHLPTVYNLSRRGIASSPSINPSFFRTTKATTTIPLVFTSKRTTMTGFALASKLKAWPKPMVESNGDYRAEAYLEDVIGGPLYSKQNSLPRLPIPQVQETMDRFLPTALPLAETEDEKKSLIEACASFPRQAQELQQRLEKRRDGDMKDSSWLQLWWNTAGYLQVRDPVVVNVSYFFQFSDDSTIPYQSDKSMGVMRGAAVLVAAAEYRKLVCSGSLPYEAIGRKEPKTPLCSVAFKYMFNACRVPHRGQDSYRMYDPSLHNHCIVARKGQFFAVDFIDETTGDPLPLEVIENRLQQCVDLADSGAESQYPKLGWLTSSDRDSWADAREELLRVGGGVMEKALEKLESGALLLCLDDEVPVSRKQSSEVFWHGNVSSGHNRWFDKSIQIMCTDNGKAGLIGEHSMMDGMPMVRLADHITKTTYRIAKKKILKSNNLSASETSSGGGVTNIFERCAELLSSGDSKSELFVNKAKDDLTNLVNDHQLHVQSFQGYGSSYIKSVGYSPDAYVQMAIQLATFRLFGKQVGTYEASQVRPFLHGRTETTRSVSLASAEFVKQMGLRPQQDEHDEKVRSKKLTLLRNAVMSHVEYMKNAGQGMGVDRHLLGLSMLIHEGEKSPELYSNPLFIRSKRWRVSTSHLSHPKFDNWGFGEVVPDGVGIGYGIKPDSCIFNITARREHDWTDRLNHLLEEALIEMRLLNDLEKPPSSKL</sequence>
<dbReference type="InterPro" id="IPR042231">
    <property type="entry name" value="Cho/carn_acyl_trans_2"/>
</dbReference>
<dbReference type="InterPro" id="IPR023213">
    <property type="entry name" value="CAT-like_dom_sf"/>
</dbReference>
<organism evidence="7">
    <name type="scientific">Ditylum brightwellii</name>
    <dbReference type="NCBI Taxonomy" id="49249"/>
    <lineage>
        <taxon>Eukaryota</taxon>
        <taxon>Sar</taxon>
        <taxon>Stramenopiles</taxon>
        <taxon>Ochrophyta</taxon>
        <taxon>Bacillariophyta</taxon>
        <taxon>Mediophyceae</taxon>
        <taxon>Lithodesmiophycidae</taxon>
        <taxon>Lithodesmiales</taxon>
        <taxon>Lithodesmiaceae</taxon>
        <taxon>Ditylum</taxon>
    </lineage>
</organism>
<reference evidence="7" key="1">
    <citation type="submission" date="2021-01" db="EMBL/GenBank/DDBJ databases">
        <authorList>
            <person name="Corre E."/>
            <person name="Pelletier E."/>
            <person name="Niang G."/>
            <person name="Scheremetjew M."/>
            <person name="Finn R."/>
            <person name="Kale V."/>
            <person name="Holt S."/>
            <person name="Cochrane G."/>
            <person name="Meng A."/>
            <person name="Brown T."/>
            <person name="Cohen L."/>
        </authorList>
    </citation>
    <scope>NUCLEOTIDE SEQUENCE</scope>
    <source>
        <strain evidence="7">GSO104</strain>
    </source>
</reference>
<dbReference type="Pfam" id="PF00755">
    <property type="entry name" value="Carn_acyltransf"/>
    <property type="match status" value="1"/>
</dbReference>
<dbReference type="EMBL" id="HBNS01028185">
    <property type="protein sequence ID" value="CAE4621066.1"/>
    <property type="molecule type" value="Transcribed_RNA"/>
</dbReference>
<comment type="similarity">
    <text evidence="1 5">Belongs to the carnitine/choline acetyltransferase family.</text>
</comment>
<evidence type="ECO:0000256" key="3">
    <source>
        <dbReference type="ARBA" id="ARBA00023315"/>
    </source>
</evidence>
<dbReference type="AlphaFoldDB" id="A0A7S4RPR3"/>
<evidence type="ECO:0000256" key="5">
    <source>
        <dbReference type="RuleBase" id="RU003801"/>
    </source>
</evidence>
<gene>
    <name evidence="7" type="ORF">DBRI00130_LOCUS22171</name>
</gene>
<dbReference type="PROSITE" id="PS00440">
    <property type="entry name" value="ACYLTRANSF_C_2"/>
    <property type="match status" value="1"/>
</dbReference>
<dbReference type="PANTHER" id="PTHR22589:SF103">
    <property type="entry name" value="CARNITINE O-ACETYL-TRANSFERASE, ISOFORM A-RELATED"/>
    <property type="match status" value="1"/>
</dbReference>
<feature type="domain" description="Choline/carnitine acyltransferase" evidence="6">
    <location>
        <begin position="94"/>
        <end position="691"/>
    </location>
</feature>
<dbReference type="SUPFAM" id="SSF52777">
    <property type="entry name" value="CoA-dependent acyltransferases"/>
    <property type="match status" value="2"/>
</dbReference>
<proteinExistence type="inferred from homology"/>
<keyword evidence="2 5" id="KW-0808">Transferase</keyword>
<name>A0A7S4RPR3_9STRA</name>
<evidence type="ECO:0000256" key="4">
    <source>
        <dbReference type="PIRSR" id="PIRSR600542-1"/>
    </source>
</evidence>
<dbReference type="PANTHER" id="PTHR22589">
    <property type="entry name" value="CARNITINE O-ACYLTRANSFERASE"/>
    <property type="match status" value="1"/>
</dbReference>
<dbReference type="GO" id="GO:0016746">
    <property type="term" value="F:acyltransferase activity"/>
    <property type="evidence" value="ECO:0007669"/>
    <property type="project" value="UniProtKB-KW"/>
</dbReference>